<organism evidence="1 2">
    <name type="scientific">Phytophthora megakarya</name>
    <dbReference type="NCBI Taxonomy" id="4795"/>
    <lineage>
        <taxon>Eukaryota</taxon>
        <taxon>Sar</taxon>
        <taxon>Stramenopiles</taxon>
        <taxon>Oomycota</taxon>
        <taxon>Peronosporomycetes</taxon>
        <taxon>Peronosporales</taxon>
        <taxon>Peronosporaceae</taxon>
        <taxon>Phytophthora</taxon>
    </lineage>
</organism>
<protein>
    <submittedName>
        <fullName evidence="1">Uncharacterized protein</fullName>
    </submittedName>
</protein>
<keyword evidence="2" id="KW-1185">Reference proteome</keyword>
<gene>
    <name evidence="1" type="ORF">PHMEG_00011368</name>
</gene>
<accession>A0A225WDX5</accession>
<dbReference type="OrthoDB" id="101778at2759"/>
<sequence length="140" mass="15855">MSAAAWHNKLSSRNPREQVFIRLLSWWETAYRLRFSAYHVDGVDNVFTDAGSRLSANHSYVTLFSPLTSGWTHDYATVNVQGLTDICRHISELTPLPTPLVCVVLVPWYLYVACRSPPDDIFRTFMLHGFQFGYGSGGPI</sequence>
<dbReference type="AlphaFoldDB" id="A0A225WDX5"/>
<proteinExistence type="predicted"/>
<name>A0A225WDX5_9STRA</name>
<dbReference type="EMBL" id="NBNE01001201">
    <property type="protein sequence ID" value="OWZ15060.1"/>
    <property type="molecule type" value="Genomic_DNA"/>
</dbReference>
<reference evidence="2" key="1">
    <citation type="submission" date="2017-03" db="EMBL/GenBank/DDBJ databases">
        <title>Phytopthora megakarya and P. palmivora, two closely related causual agents of cacao black pod achieved similar genome size and gene model numbers by different mechanisms.</title>
        <authorList>
            <person name="Ali S."/>
            <person name="Shao J."/>
            <person name="Larry D.J."/>
            <person name="Kronmiller B."/>
            <person name="Shen D."/>
            <person name="Strem M.D."/>
            <person name="Melnick R.L."/>
            <person name="Guiltinan M.J."/>
            <person name="Tyler B.M."/>
            <person name="Meinhardt L.W."/>
            <person name="Bailey B.A."/>
        </authorList>
    </citation>
    <scope>NUCLEOTIDE SEQUENCE [LARGE SCALE GENOMIC DNA]</scope>
    <source>
        <strain evidence="2">zdho120</strain>
    </source>
</reference>
<comment type="caution">
    <text evidence="1">The sequence shown here is derived from an EMBL/GenBank/DDBJ whole genome shotgun (WGS) entry which is preliminary data.</text>
</comment>
<dbReference type="Proteomes" id="UP000198211">
    <property type="component" value="Unassembled WGS sequence"/>
</dbReference>
<evidence type="ECO:0000313" key="2">
    <source>
        <dbReference type="Proteomes" id="UP000198211"/>
    </source>
</evidence>
<evidence type="ECO:0000313" key="1">
    <source>
        <dbReference type="EMBL" id="OWZ15060.1"/>
    </source>
</evidence>